<dbReference type="Gene3D" id="3.30.2010.10">
    <property type="entry name" value="Metalloproteases ('zincins'), catalytic domain"/>
    <property type="match status" value="1"/>
</dbReference>
<proteinExistence type="predicted"/>
<gene>
    <name evidence="2" type="ORF">N508_000014</name>
</gene>
<sequence>MAKIYSFTEEEKEIINFLKNIVTVKYGSYKNFKLKKEKYIIQKRIYKTVVLYASLSFNENTVDAYLLKNQDIIYKLAYHCFYPKKAEMLHNKILYLGRLYDFKLKPEIHNTYKIDETNLIIYAGRNFLNKDNLIKFYHQQASYILPARAYMCAEKIKLEVKAVKTGVFKSCWGSCGAGIIKLNERLILSPLTTIDSIIYHELAHILVPNHSKDFYTTLEKIYPAYYKDYLWLTLFMPQEYPPKTAE</sequence>
<dbReference type="AlphaFoldDB" id="V2RHJ1"/>
<dbReference type="Proteomes" id="UP000017429">
    <property type="component" value="Chromosome"/>
</dbReference>
<reference evidence="2" key="2">
    <citation type="submission" date="2022-05" db="EMBL/GenBank/DDBJ databases">
        <authorList>
            <person name="Proctor A.L."/>
            <person name="Phillips G.J."/>
            <person name="Wannemuehler M.J."/>
        </authorList>
    </citation>
    <scope>NUCLEOTIDE SEQUENCE</scope>
    <source>
        <strain evidence="2">ASF457</strain>
    </source>
</reference>
<evidence type="ECO:0000259" key="1">
    <source>
        <dbReference type="Pfam" id="PF01863"/>
    </source>
</evidence>
<accession>V2RHJ1</accession>
<keyword evidence="3" id="KW-1185">Reference proteome</keyword>
<dbReference type="eggNOG" id="COG1451">
    <property type="taxonomic scope" value="Bacteria"/>
</dbReference>
<reference evidence="2" key="3">
    <citation type="submission" date="2022-06" db="EMBL/GenBank/DDBJ databases">
        <title>Resources to Facilitate Use of the Altered Schaedler Flora (ASF) Mouse Model to Study Microbiome Function.</title>
        <authorList>
            <person name="Proctor A."/>
            <person name="Parvinroo S."/>
            <person name="Richie T."/>
            <person name="Jia X."/>
            <person name="Lee S.T.M."/>
            <person name="Karp P.D."/>
            <person name="Paley S."/>
            <person name="Kostic A.D."/>
            <person name="Pierre J.F."/>
            <person name="Wannemuehler M.J."/>
            <person name="Phillips G.J."/>
        </authorList>
    </citation>
    <scope>NUCLEOTIDE SEQUENCE</scope>
    <source>
        <strain evidence="2">ASF457</strain>
    </source>
</reference>
<feature type="domain" description="YgjP-like metallopeptidase" evidence="1">
    <location>
        <begin position="46"/>
        <end position="232"/>
    </location>
</feature>
<dbReference type="PANTHER" id="PTHR30399">
    <property type="entry name" value="UNCHARACTERIZED PROTEIN YGJP"/>
    <property type="match status" value="1"/>
</dbReference>
<dbReference type="PANTHER" id="PTHR30399:SF1">
    <property type="entry name" value="UTP PYROPHOSPHATASE"/>
    <property type="match status" value="1"/>
</dbReference>
<dbReference type="EMBL" id="CP097562">
    <property type="protein sequence ID" value="USF22962.1"/>
    <property type="molecule type" value="Genomic_DNA"/>
</dbReference>
<dbReference type="InterPro" id="IPR002725">
    <property type="entry name" value="YgjP-like_metallopeptidase"/>
</dbReference>
<name>V2RHJ1_9BACT</name>
<evidence type="ECO:0000313" key="3">
    <source>
        <dbReference type="Proteomes" id="UP000017429"/>
    </source>
</evidence>
<evidence type="ECO:0000313" key="2">
    <source>
        <dbReference type="EMBL" id="USF22962.1"/>
    </source>
</evidence>
<dbReference type="CDD" id="cd07344">
    <property type="entry name" value="M48_yhfN_like"/>
    <property type="match status" value="1"/>
</dbReference>
<organism evidence="2 3">
    <name type="scientific">Mucispirillum schaedleri ASF457</name>
    <dbReference type="NCBI Taxonomy" id="1379858"/>
    <lineage>
        <taxon>Bacteria</taxon>
        <taxon>Pseudomonadati</taxon>
        <taxon>Deferribacterota</taxon>
        <taxon>Deferribacteres</taxon>
        <taxon>Deferribacterales</taxon>
        <taxon>Mucispirillaceae</taxon>
        <taxon>Mucispirillum</taxon>
    </lineage>
</organism>
<dbReference type="OrthoDB" id="9811177at2"/>
<protein>
    <recommendedName>
        <fullName evidence="1">YgjP-like metallopeptidase domain-containing protein</fullName>
    </recommendedName>
</protein>
<dbReference type="Pfam" id="PF01863">
    <property type="entry name" value="YgjP-like"/>
    <property type="match status" value="1"/>
</dbReference>
<dbReference type="InterPro" id="IPR053136">
    <property type="entry name" value="UTP_pyrophosphatase-like"/>
</dbReference>
<reference evidence="2" key="1">
    <citation type="journal article" date="2014" name="Genome Announc.">
        <title>Draft genome sequences of the altered schaedler flora, a defined bacterial community from gnotobiotic mice.</title>
        <authorList>
            <person name="Wannemuehler M.J."/>
            <person name="Overstreet A.M."/>
            <person name="Ward D.V."/>
            <person name="Phillips G.J."/>
        </authorList>
    </citation>
    <scope>NUCLEOTIDE SEQUENCE</scope>
    <source>
        <strain evidence="2">ASF457</strain>
    </source>
</reference>
<dbReference type="KEGG" id="msch:N508_000014"/>
<dbReference type="RefSeq" id="WP_023276789.1">
    <property type="nucleotide sequence ID" value="NZ_CP097562.1"/>
</dbReference>